<accession>A0ABR1VXU4</accession>
<dbReference type="RefSeq" id="XP_066665583.1">
    <property type="nucleotide sequence ID" value="XM_066813621.1"/>
</dbReference>
<dbReference type="PANTHER" id="PTHR24413">
    <property type="entry name" value="SPECKLE-TYPE POZ PROTEIN"/>
    <property type="match status" value="1"/>
</dbReference>
<dbReference type="GeneID" id="92046681"/>
<dbReference type="SMART" id="SM00225">
    <property type="entry name" value="BTB"/>
    <property type="match status" value="1"/>
</dbReference>
<dbReference type="Gene3D" id="3.30.710.10">
    <property type="entry name" value="Potassium Channel Kv1.1, Chain A"/>
    <property type="match status" value="1"/>
</dbReference>
<keyword evidence="3" id="KW-1185">Reference proteome</keyword>
<proteinExistence type="predicted"/>
<feature type="domain" description="BTB" evidence="1">
    <location>
        <begin position="30"/>
        <end position="97"/>
    </location>
</feature>
<dbReference type="SUPFAM" id="SSF54695">
    <property type="entry name" value="POZ domain"/>
    <property type="match status" value="1"/>
</dbReference>
<sequence length="218" mass="24960">MQLTIISRSDISKPDFSRYDKELLETGNFSDVKLECGDRTWNLHKSIICSRCVWFQKALTGSYKEAQTNIVTLTTFSTEQVEMLICYIYTGTLNISSETATHDLLKLLVDFVVVADYFLLDAECHAAVLERLRSCLNRGGTRRRWPEFIETVEYAYGLQLADSETPRLMEARKVLVGWYNEKYETARKKIGPGAFSFLSQVPQFALDVLLARDRDGDN</sequence>
<reference evidence="2 3" key="1">
    <citation type="submission" date="2023-01" db="EMBL/GenBank/DDBJ databases">
        <title>Analysis of 21 Apiospora genomes using comparative genomics revels a genus with tremendous synthesis potential of carbohydrate active enzymes and secondary metabolites.</title>
        <authorList>
            <person name="Sorensen T."/>
        </authorList>
    </citation>
    <scope>NUCLEOTIDE SEQUENCE [LARGE SCALE GENOMIC DNA]</scope>
    <source>
        <strain evidence="2 3">CBS 114990</strain>
    </source>
</reference>
<comment type="caution">
    <text evidence="2">The sequence shown here is derived from an EMBL/GenBank/DDBJ whole genome shotgun (WGS) entry which is preliminary data.</text>
</comment>
<evidence type="ECO:0000259" key="1">
    <source>
        <dbReference type="PROSITE" id="PS50097"/>
    </source>
</evidence>
<dbReference type="PROSITE" id="PS50097">
    <property type="entry name" value="BTB"/>
    <property type="match status" value="1"/>
</dbReference>
<name>A0ABR1VXU4_9PEZI</name>
<dbReference type="InterPro" id="IPR011333">
    <property type="entry name" value="SKP1/BTB/POZ_sf"/>
</dbReference>
<organism evidence="2 3">
    <name type="scientific">Apiospora hydei</name>
    <dbReference type="NCBI Taxonomy" id="1337664"/>
    <lineage>
        <taxon>Eukaryota</taxon>
        <taxon>Fungi</taxon>
        <taxon>Dikarya</taxon>
        <taxon>Ascomycota</taxon>
        <taxon>Pezizomycotina</taxon>
        <taxon>Sordariomycetes</taxon>
        <taxon>Xylariomycetidae</taxon>
        <taxon>Amphisphaeriales</taxon>
        <taxon>Apiosporaceae</taxon>
        <taxon>Apiospora</taxon>
    </lineage>
</organism>
<evidence type="ECO:0000313" key="3">
    <source>
        <dbReference type="Proteomes" id="UP001433268"/>
    </source>
</evidence>
<evidence type="ECO:0000313" key="2">
    <source>
        <dbReference type="EMBL" id="KAK8074643.1"/>
    </source>
</evidence>
<dbReference type="CDD" id="cd18186">
    <property type="entry name" value="BTB_POZ_ZBTB_KLHL-like"/>
    <property type="match status" value="1"/>
</dbReference>
<gene>
    <name evidence="2" type="ORF">PG997_009306</name>
</gene>
<dbReference type="InterPro" id="IPR000210">
    <property type="entry name" value="BTB/POZ_dom"/>
</dbReference>
<protein>
    <recommendedName>
        <fullName evidence="1">BTB domain-containing protein</fullName>
    </recommendedName>
</protein>
<dbReference type="Pfam" id="PF00651">
    <property type="entry name" value="BTB"/>
    <property type="match status" value="1"/>
</dbReference>
<dbReference type="EMBL" id="JAQQWN010000007">
    <property type="protein sequence ID" value="KAK8074643.1"/>
    <property type="molecule type" value="Genomic_DNA"/>
</dbReference>
<dbReference type="Proteomes" id="UP001433268">
    <property type="component" value="Unassembled WGS sequence"/>
</dbReference>